<reference evidence="5" key="1">
    <citation type="submission" date="2020-06" db="EMBL/GenBank/DDBJ databases">
        <title>Genomes of multiple members of Pneumocystis genus reveal paths to human pathogen Pneumocystis jirovecii.</title>
        <authorList>
            <person name="Cisse O.H."/>
            <person name="Ma L."/>
            <person name="Dekker J."/>
            <person name="Khil P."/>
            <person name="Jo J."/>
            <person name="Brenchley J."/>
            <person name="Blair R."/>
            <person name="Pahar B."/>
            <person name="Chabe M."/>
            <person name="Van Rompay K.A."/>
            <person name="Keesler R."/>
            <person name="Sukura A."/>
            <person name="Hirsch V."/>
            <person name="Kutty G."/>
            <person name="Liu Y."/>
            <person name="Peng L."/>
            <person name="Chen J."/>
            <person name="Song J."/>
            <person name="Weissenbacher-Lang C."/>
            <person name="Xu J."/>
            <person name="Upham N.S."/>
            <person name="Stajich J.E."/>
            <person name="Cuomo C.A."/>
            <person name="Cushion M.T."/>
            <person name="Kovacs J.A."/>
        </authorList>
    </citation>
    <scope>NUCLEOTIDE SEQUENCE</scope>
    <source>
        <strain evidence="5">2A</strain>
    </source>
</reference>
<dbReference type="GO" id="GO:0005783">
    <property type="term" value="C:endoplasmic reticulum"/>
    <property type="evidence" value="ECO:0007669"/>
    <property type="project" value="TreeGrafter"/>
</dbReference>
<dbReference type="AlphaFoldDB" id="A0A899FYE0"/>
<dbReference type="InterPro" id="IPR024382">
    <property type="entry name" value="Vps3844_C"/>
</dbReference>
<dbReference type="OrthoDB" id="5583277at2759"/>
<protein>
    <recommendedName>
        <fullName evidence="7">DUF3844 domain-containing protein</fullName>
    </recommendedName>
</protein>
<keyword evidence="1" id="KW-0812">Transmembrane</keyword>
<dbReference type="InterPro" id="IPR049205">
    <property type="entry name" value="Vps3844_N"/>
</dbReference>
<evidence type="ECO:0008006" key="7">
    <source>
        <dbReference type="Google" id="ProtNLM"/>
    </source>
</evidence>
<evidence type="ECO:0000259" key="4">
    <source>
        <dbReference type="Pfam" id="PF21656"/>
    </source>
</evidence>
<proteinExistence type="predicted"/>
<feature type="chain" id="PRO_5034578098" description="DUF3844 domain-containing protein" evidence="2">
    <location>
        <begin position="24"/>
        <end position="427"/>
    </location>
</feature>
<dbReference type="PANTHER" id="PTHR36853:SF1">
    <property type="entry name" value="DUF3844 DOMAIN-CONTAINING PROTEIN"/>
    <property type="match status" value="1"/>
</dbReference>
<feature type="domain" description="Vacuolar sorting protein Vps3844 N-terminal" evidence="4">
    <location>
        <begin position="48"/>
        <end position="141"/>
    </location>
</feature>
<dbReference type="EMBL" id="CP054532">
    <property type="protein sequence ID" value="QSL64158.1"/>
    <property type="molecule type" value="Genomic_DNA"/>
</dbReference>
<accession>A0A899FYE0</accession>
<feature type="domain" description="Vacuolar sorting protein Vps3844 C-terminal" evidence="3">
    <location>
        <begin position="320"/>
        <end position="418"/>
    </location>
</feature>
<dbReference type="Pfam" id="PF21656">
    <property type="entry name" value="DUF6859"/>
    <property type="match status" value="1"/>
</dbReference>
<evidence type="ECO:0000259" key="3">
    <source>
        <dbReference type="Pfam" id="PF12955"/>
    </source>
</evidence>
<keyword evidence="1" id="KW-1133">Transmembrane helix</keyword>
<dbReference type="Pfam" id="PF12955">
    <property type="entry name" value="Vps3844_C"/>
    <property type="match status" value="1"/>
</dbReference>
<feature type="transmembrane region" description="Helical" evidence="1">
    <location>
        <begin position="387"/>
        <end position="407"/>
    </location>
</feature>
<dbReference type="InterPro" id="IPR053065">
    <property type="entry name" value="Archenteron_Induction-Rel"/>
</dbReference>
<dbReference type="PANTHER" id="PTHR36853">
    <property type="entry name" value="EXPRESSED PROTEIN"/>
    <property type="match status" value="1"/>
</dbReference>
<evidence type="ECO:0000313" key="6">
    <source>
        <dbReference type="Proteomes" id="UP000663699"/>
    </source>
</evidence>
<evidence type="ECO:0000256" key="2">
    <source>
        <dbReference type="SAM" id="SignalP"/>
    </source>
</evidence>
<evidence type="ECO:0000256" key="1">
    <source>
        <dbReference type="SAM" id="Phobius"/>
    </source>
</evidence>
<evidence type="ECO:0000313" key="5">
    <source>
        <dbReference type="EMBL" id="QSL64158.1"/>
    </source>
</evidence>
<keyword evidence="6" id="KW-1185">Reference proteome</keyword>
<keyword evidence="2" id="KW-0732">Signal</keyword>
<name>A0A899FYE0_9ASCO</name>
<sequence>MWIKTVFFIILNGIVLFVTDVAADKKIAIVYKILPHKYSESHYSQYSESLTPEEARQVLAHMLGVSRFHKLGFQGQSAKILDKREMLNEEILWADTENLMMITLAGVIDYKMFYKQHPLFTIENSPSSEAYNYLIKRLLNQFNELTGLAVERLYANMYGGGLYLIPPILGIHDQVQHAPSLEVFEDTFDKKFNGVFNLQHKEDRCFLSEILSLDSFTKALSNSSEFSTSRLISAYLSSLEVLYHQYGIFSRQYTAAAEAASLILSDISKRMPNTTFIVLLLPPKPVIRNALLRRAEIQNVFGDDHSAPTLKGLRNIYPHCFSSKADCEKLTNYCSSHGNCEKYLEQEKCYTCRCFPTFTNTTENGKKVFYWSGNLCQKRDISFEFQMFFWSTFFFIFAIIWTITLLYNTGNENLGVILTNIDTIRKT</sequence>
<keyword evidence="1" id="KW-0472">Membrane</keyword>
<organism evidence="5 6">
    <name type="scientific">Pneumocystis wakefieldiae</name>
    <dbReference type="NCBI Taxonomy" id="38082"/>
    <lineage>
        <taxon>Eukaryota</taxon>
        <taxon>Fungi</taxon>
        <taxon>Dikarya</taxon>
        <taxon>Ascomycota</taxon>
        <taxon>Taphrinomycotina</taxon>
        <taxon>Pneumocystomycetes</taxon>
        <taxon>Pneumocystaceae</taxon>
        <taxon>Pneumocystis</taxon>
    </lineage>
</organism>
<feature type="signal peptide" evidence="2">
    <location>
        <begin position="1"/>
        <end position="23"/>
    </location>
</feature>
<gene>
    <name evidence="5" type="ORF">MERGE_000313</name>
</gene>
<dbReference type="Proteomes" id="UP000663699">
    <property type="component" value="Chromosome 1"/>
</dbReference>